<dbReference type="AlphaFoldDB" id="A0A0G4BAI9"/>
<keyword evidence="1" id="KW-1133">Transmembrane helix</keyword>
<evidence type="ECO:0000256" key="1">
    <source>
        <dbReference type="SAM" id="Phobius"/>
    </source>
</evidence>
<feature type="transmembrane region" description="Helical" evidence="1">
    <location>
        <begin position="14"/>
        <end position="33"/>
    </location>
</feature>
<evidence type="ECO:0000313" key="3">
    <source>
        <dbReference type="Proteomes" id="UP000035659"/>
    </source>
</evidence>
<dbReference type="KEGG" id="bgw:VE98_C0001G0432"/>
<organism evidence="2 3">
    <name type="scientific">candidate division Kazan bacterium GW2011_GWA1_50_15</name>
    <dbReference type="NCBI Taxonomy" id="1620412"/>
    <lineage>
        <taxon>Bacteria</taxon>
        <taxon>Bacteria division Kazan-3B-28</taxon>
    </lineage>
</organism>
<proteinExistence type="predicted"/>
<name>A0A0G4BAI9_UNCK3</name>
<dbReference type="Proteomes" id="UP000035659">
    <property type="component" value="Chromosome"/>
</dbReference>
<dbReference type="STRING" id="1620412.VE98_C0001G0432"/>
<keyword evidence="1" id="KW-0472">Membrane</keyword>
<reference evidence="2 3" key="1">
    <citation type="journal article" date="2015" name="Nature">
        <title>rRNA introns, odd ribosomes, and small enigmatic genomes across a large radiation of phyla.</title>
        <authorList>
            <person name="Brown C.T."/>
            <person name="Hug L.A."/>
            <person name="Thomas B.C."/>
            <person name="Sharon I."/>
            <person name="Castelle C.J."/>
            <person name="Singh A."/>
            <person name="Wilkins M.J."/>
            <person name="Williams K.H."/>
            <person name="Banfield J.F."/>
        </authorList>
    </citation>
    <scope>NUCLEOTIDE SEQUENCE [LARGE SCALE GENOMIC DNA]</scope>
</reference>
<keyword evidence="1" id="KW-0812">Transmembrane</keyword>
<evidence type="ECO:0008006" key="4">
    <source>
        <dbReference type="Google" id="ProtNLM"/>
    </source>
</evidence>
<sequence length="37" mass="4373">METMTGKKKNRERTVWMIILIVLAVSLILPYTISLFY</sequence>
<accession>A0A0G4BAI9</accession>
<protein>
    <recommendedName>
        <fullName evidence="4">DUF4044 domain-containing protein</fullName>
    </recommendedName>
</protein>
<dbReference type="EMBL" id="CP011216">
    <property type="protein sequence ID" value="AKM84886.1"/>
    <property type="molecule type" value="Genomic_DNA"/>
</dbReference>
<gene>
    <name evidence="2" type="ORF">VE98_C0001G0432</name>
</gene>
<evidence type="ECO:0000313" key="2">
    <source>
        <dbReference type="EMBL" id="AKM84886.1"/>
    </source>
</evidence>